<dbReference type="EMBL" id="ML995816">
    <property type="protein sequence ID" value="KAF2772153.1"/>
    <property type="molecule type" value="Genomic_DNA"/>
</dbReference>
<keyword evidence="2" id="KW-1185">Reference proteome</keyword>
<evidence type="ECO:0000313" key="2">
    <source>
        <dbReference type="Proteomes" id="UP000799436"/>
    </source>
</evidence>
<evidence type="ECO:0000313" key="1">
    <source>
        <dbReference type="EMBL" id="KAF2772153.1"/>
    </source>
</evidence>
<name>A0A6G1LGS2_9PEZI</name>
<organism evidence="1 2">
    <name type="scientific">Teratosphaeria nubilosa</name>
    <dbReference type="NCBI Taxonomy" id="161662"/>
    <lineage>
        <taxon>Eukaryota</taxon>
        <taxon>Fungi</taxon>
        <taxon>Dikarya</taxon>
        <taxon>Ascomycota</taxon>
        <taxon>Pezizomycotina</taxon>
        <taxon>Dothideomycetes</taxon>
        <taxon>Dothideomycetidae</taxon>
        <taxon>Mycosphaerellales</taxon>
        <taxon>Teratosphaeriaceae</taxon>
        <taxon>Teratosphaeria</taxon>
    </lineage>
</organism>
<protein>
    <submittedName>
        <fullName evidence="1">Uncharacterized protein</fullName>
    </submittedName>
</protein>
<dbReference type="Proteomes" id="UP000799436">
    <property type="component" value="Unassembled WGS sequence"/>
</dbReference>
<dbReference type="AlphaFoldDB" id="A0A6G1LGS2"/>
<reference evidence="1" key="1">
    <citation type="journal article" date="2020" name="Stud. Mycol.">
        <title>101 Dothideomycetes genomes: a test case for predicting lifestyles and emergence of pathogens.</title>
        <authorList>
            <person name="Haridas S."/>
            <person name="Albert R."/>
            <person name="Binder M."/>
            <person name="Bloem J."/>
            <person name="Labutti K."/>
            <person name="Salamov A."/>
            <person name="Andreopoulos B."/>
            <person name="Baker S."/>
            <person name="Barry K."/>
            <person name="Bills G."/>
            <person name="Bluhm B."/>
            <person name="Cannon C."/>
            <person name="Castanera R."/>
            <person name="Culley D."/>
            <person name="Daum C."/>
            <person name="Ezra D."/>
            <person name="Gonzalez J."/>
            <person name="Henrissat B."/>
            <person name="Kuo A."/>
            <person name="Liang C."/>
            <person name="Lipzen A."/>
            <person name="Lutzoni F."/>
            <person name="Magnuson J."/>
            <person name="Mondo S."/>
            <person name="Nolan M."/>
            <person name="Ohm R."/>
            <person name="Pangilinan J."/>
            <person name="Park H.-J."/>
            <person name="Ramirez L."/>
            <person name="Alfaro M."/>
            <person name="Sun H."/>
            <person name="Tritt A."/>
            <person name="Yoshinaga Y."/>
            <person name="Zwiers L.-H."/>
            <person name="Turgeon B."/>
            <person name="Goodwin S."/>
            <person name="Spatafora J."/>
            <person name="Crous P."/>
            <person name="Grigoriev I."/>
        </authorList>
    </citation>
    <scope>NUCLEOTIDE SEQUENCE</scope>
    <source>
        <strain evidence="1">CBS 116005</strain>
    </source>
</reference>
<gene>
    <name evidence="1" type="ORF">EJ03DRAFT_214558</name>
</gene>
<proteinExistence type="predicted"/>
<accession>A0A6G1LGS2</accession>
<sequence>MHLLCHATTCHAASRYKTCHLTSFDHHDWSPPEARCIKVLEMLGWDYQCCAACWFHRKMISTLNRACCIDLAC</sequence>